<proteinExistence type="inferred from homology"/>
<dbReference type="Gene3D" id="3.30.1370.10">
    <property type="entry name" value="K Homology domain, type 1"/>
    <property type="match status" value="1"/>
</dbReference>
<sequence length="129" mass="14928">MIDQAEVPEMMDPHVDRTQSCWGKFLDLALFRIGWGQQDMEIKPWWLVPENFTFPLEFYIEEDQEELLFGPLDVDLARVEAHNQTLIQLETRLTAASLTRVLVQWLFHVIWSLGTGTPKAGAGGREMLR</sequence>
<comment type="similarity">
    <text evidence="1">Belongs to the KHDC1 family.</text>
</comment>
<evidence type="ECO:0000256" key="1">
    <source>
        <dbReference type="ARBA" id="ARBA00009081"/>
    </source>
</evidence>
<name>A0A643C405_BALPH</name>
<accession>A0A643C405</accession>
<dbReference type="PANTHER" id="PTHR31368:SF6">
    <property type="entry name" value="KH HOMOLOGY DOMAIN-CONTAINING PROTEIN 1"/>
    <property type="match status" value="1"/>
</dbReference>
<feature type="domain" description="KH-like RNA-binding" evidence="2">
    <location>
        <begin position="42"/>
        <end position="103"/>
    </location>
</feature>
<keyword evidence="4" id="KW-1185">Reference proteome</keyword>
<evidence type="ECO:0000259" key="2">
    <source>
        <dbReference type="Pfam" id="PF16005"/>
    </source>
</evidence>
<dbReference type="Proteomes" id="UP000437017">
    <property type="component" value="Unassembled WGS sequence"/>
</dbReference>
<evidence type="ECO:0000313" key="3">
    <source>
        <dbReference type="EMBL" id="KAB0394752.1"/>
    </source>
</evidence>
<dbReference type="InterPro" id="IPR036612">
    <property type="entry name" value="KH_dom_type_1_sf"/>
</dbReference>
<dbReference type="GO" id="GO:0003723">
    <property type="term" value="F:RNA binding"/>
    <property type="evidence" value="ECO:0007669"/>
    <property type="project" value="InterPro"/>
</dbReference>
<dbReference type="OrthoDB" id="9787755at2759"/>
<evidence type="ECO:0000313" key="4">
    <source>
        <dbReference type="Proteomes" id="UP000437017"/>
    </source>
</evidence>
<dbReference type="InterPro" id="IPR031952">
    <property type="entry name" value="MOEP19_KH-like"/>
</dbReference>
<dbReference type="EMBL" id="SGJD01002699">
    <property type="protein sequence ID" value="KAB0394752.1"/>
    <property type="molecule type" value="Genomic_DNA"/>
</dbReference>
<dbReference type="Pfam" id="PF16005">
    <property type="entry name" value="MOEP19"/>
    <property type="match status" value="1"/>
</dbReference>
<protein>
    <recommendedName>
        <fullName evidence="2">KH-like RNA-binding domain-containing protein</fullName>
    </recommendedName>
</protein>
<organism evidence="3 4">
    <name type="scientific">Balaenoptera physalus</name>
    <name type="common">Fin whale</name>
    <name type="synonym">Balaena physalus</name>
    <dbReference type="NCBI Taxonomy" id="9770"/>
    <lineage>
        <taxon>Eukaryota</taxon>
        <taxon>Metazoa</taxon>
        <taxon>Chordata</taxon>
        <taxon>Craniata</taxon>
        <taxon>Vertebrata</taxon>
        <taxon>Euteleostomi</taxon>
        <taxon>Mammalia</taxon>
        <taxon>Eutheria</taxon>
        <taxon>Laurasiatheria</taxon>
        <taxon>Artiodactyla</taxon>
        <taxon>Whippomorpha</taxon>
        <taxon>Cetacea</taxon>
        <taxon>Mysticeti</taxon>
        <taxon>Balaenopteridae</taxon>
        <taxon>Balaenoptera</taxon>
    </lineage>
</organism>
<comment type="caution">
    <text evidence="3">The sequence shown here is derived from an EMBL/GenBank/DDBJ whole genome shotgun (WGS) entry which is preliminary data.</text>
</comment>
<reference evidence="3 4" key="1">
    <citation type="journal article" date="2019" name="PLoS ONE">
        <title>Genomic analyses reveal an absence of contemporary introgressive admixture between fin whales and blue whales, despite known hybrids.</title>
        <authorList>
            <person name="Westbury M.V."/>
            <person name="Petersen B."/>
            <person name="Lorenzen E.D."/>
        </authorList>
    </citation>
    <scope>NUCLEOTIDE SEQUENCE [LARGE SCALE GENOMIC DNA]</scope>
    <source>
        <strain evidence="3">FinWhale-01</strain>
    </source>
</reference>
<dbReference type="GO" id="GO:0005737">
    <property type="term" value="C:cytoplasm"/>
    <property type="evidence" value="ECO:0007669"/>
    <property type="project" value="TreeGrafter"/>
</dbReference>
<feature type="non-terminal residue" evidence="3">
    <location>
        <position position="129"/>
    </location>
</feature>
<dbReference type="AlphaFoldDB" id="A0A643C405"/>
<gene>
    <name evidence="3" type="ORF">E2I00_010538</name>
</gene>
<dbReference type="PANTHER" id="PTHR31368">
    <property type="entry name" value="DEVELOPMENT PLURPOTENCY-ASSOCIATED PROTEIN 1/5 FAMILY MEMBER"/>
    <property type="match status" value="1"/>
</dbReference>